<accession>A0A5C5V797</accession>
<evidence type="ECO:0000256" key="12">
    <source>
        <dbReference type="RuleBase" id="RU362049"/>
    </source>
</evidence>
<evidence type="ECO:0000256" key="8">
    <source>
        <dbReference type="ARBA" id="ARBA00023002"/>
    </source>
</evidence>
<keyword evidence="5 12" id="KW-0285">Flavoprotein</keyword>
<reference evidence="15 16" key="1">
    <citation type="submission" date="2019-02" db="EMBL/GenBank/DDBJ databases">
        <title>Deep-cultivation of Planctomycetes and their phenomic and genomic characterization uncovers novel biology.</title>
        <authorList>
            <person name="Wiegand S."/>
            <person name="Jogler M."/>
            <person name="Boedeker C."/>
            <person name="Pinto D."/>
            <person name="Vollmers J."/>
            <person name="Rivas-Marin E."/>
            <person name="Kohn T."/>
            <person name="Peeters S.H."/>
            <person name="Heuer A."/>
            <person name="Rast P."/>
            <person name="Oberbeckmann S."/>
            <person name="Bunk B."/>
            <person name="Jeske O."/>
            <person name="Meyerdierks A."/>
            <person name="Storesund J.E."/>
            <person name="Kallscheuer N."/>
            <person name="Luecker S."/>
            <person name="Lage O.M."/>
            <person name="Pohl T."/>
            <person name="Merkel B.J."/>
            <person name="Hornburger P."/>
            <person name="Mueller R.-W."/>
            <person name="Bruemmer F."/>
            <person name="Labrenz M."/>
            <person name="Spormann A.M."/>
            <person name="Op Den Camp H."/>
            <person name="Overmann J."/>
            <person name="Amann R."/>
            <person name="Jetten M.S.M."/>
            <person name="Mascher T."/>
            <person name="Medema M.H."/>
            <person name="Devos D.P."/>
            <person name="Kaster A.-K."/>
            <person name="Ovreas L."/>
            <person name="Rohde M."/>
            <person name="Galperin M.Y."/>
            <person name="Jogler C."/>
        </authorList>
    </citation>
    <scope>NUCLEOTIDE SEQUENCE [LARGE SCALE GENOMIC DNA]</scope>
    <source>
        <strain evidence="15 16">KOR34</strain>
    </source>
</reference>
<keyword evidence="6 12" id="KW-0662">Pyridine nucleotide biosynthesis</keyword>
<dbReference type="PANTHER" id="PTHR42716">
    <property type="entry name" value="L-ASPARTATE OXIDASE"/>
    <property type="match status" value="1"/>
</dbReference>
<dbReference type="SUPFAM" id="SSF46977">
    <property type="entry name" value="Succinate dehydrogenase/fumarate reductase flavoprotein C-terminal domain"/>
    <property type="match status" value="1"/>
</dbReference>
<comment type="pathway">
    <text evidence="2 12">Cofactor biosynthesis; NAD(+) biosynthesis; iminoaspartate from L-aspartate (oxidase route): step 1/1.</text>
</comment>
<comment type="cofactor">
    <cofactor evidence="1 12">
        <name>FAD</name>
        <dbReference type="ChEBI" id="CHEBI:57692"/>
    </cofactor>
</comment>
<protein>
    <recommendedName>
        <fullName evidence="4 10">L-aspartate oxidase</fullName>
        <ecNumber evidence="4 10">1.4.3.16</ecNumber>
    </recommendedName>
</protein>
<dbReference type="SUPFAM" id="SSF56425">
    <property type="entry name" value="Succinate dehydrogenase/fumarate reductase flavoprotein, catalytic domain"/>
    <property type="match status" value="1"/>
</dbReference>
<evidence type="ECO:0000256" key="11">
    <source>
        <dbReference type="PIRSR" id="PIRSR000171-1"/>
    </source>
</evidence>
<dbReference type="InterPro" id="IPR027477">
    <property type="entry name" value="Succ_DH/fumarate_Rdtase_cat_sf"/>
</dbReference>
<dbReference type="GO" id="GO:0005737">
    <property type="term" value="C:cytoplasm"/>
    <property type="evidence" value="ECO:0007669"/>
    <property type="project" value="UniProtKB-SubCell"/>
</dbReference>
<dbReference type="EMBL" id="SIHJ01000002">
    <property type="protein sequence ID" value="TWT33602.1"/>
    <property type="molecule type" value="Genomic_DNA"/>
</dbReference>
<dbReference type="UniPathway" id="UPA00253">
    <property type="reaction ID" value="UER00326"/>
</dbReference>
<dbReference type="OrthoDB" id="9806724at2"/>
<dbReference type="PIRSF" id="PIRSF000171">
    <property type="entry name" value="SDHA_APRA_LASPO"/>
    <property type="match status" value="1"/>
</dbReference>
<evidence type="ECO:0000256" key="5">
    <source>
        <dbReference type="ARBA" id="ARBA00022630"/>
    </source>
</evidence>
<dbReference type="Gene3D" id="3.90.700.10">
    <property type="entry name" value="Succinate dehydrogenase/fumarate reductase flavoprotein, catalytic domain"/>
    <property type="match status" value="1"/>
</dbReference>
<keyword evidence="16" id="KW-1185">Reference proteome</keyword>
<dbReference type="Proteomes" id="UP000316714">
    <property type="component" value="Unassembled WGS sequence"/>
</dbReference>
<comment type="function">
    <text evidence="12">Catalyzes the oxidation of L-aspartate to iminoaspartate.</text>
</comment>
<keyword evidence="8 12" id="KW-0560">Oxidoreductase</keyword>
<dbReference type="PRINTS" id="PR00368">
    <property type="entry name" value="FADPNR"/>
</dbReference>
<feature type="domain" description="FAD-dependent oxidoreductase 2 FAD-binding" evidence="13">
    <location>
        <begin position="23"/>
        <end position="399"/>
    </location>
</feature>
<dbReference type="Gene3D" id="3.50.50.60">
    <property type="entry name" value="FAD/NAD(P)-binding domain"/>
    <property type="match status" value="1"/>
</dbReference>
<evidence type="ECO:0000256" key="9">
    <source>
        <dbReference type="ARBA" id="ARBA00048305"/>
    </source>
</evidence>
<evidence type="ECO:0000259" key="14">
    <source>
        <dbReference type="Pfam" id="PF02910"/>
    </source>
</evidence>
<dbReference type="RefSeq" id="WP_146566362.1">
    <property type="nucleotide sequence ID" value="NZ_SIHJ01000002.1"/>
</dbReference>
<name>A0A5C5V797_9BACT</name>
<dbReference type="PANTHER" id="PTHR42716:SF2">
    <property type="entry name" value="L-ASPARTATE OXIDASE, CHLOROPLASTIC"/>
    <property type="match status" value="1"/>
</dbReference>
<comment type="caution">
    <text evidence="15">The sequence shown here is derived from an EMBL/GenBank/DDBJ whole genome shotgun (WGS) entry which is preliminary data.</text>
</comment>
<dbReference type="Gene3D" id="1.20.58.100">
    <property type="entry name" value="Fumarate reductase/succinate dehydrogenase flavoprotein-like, C-terminal domain"/>
    <property type="match status" value="1"/>
</dbReference>
<dbReference type="GO" id="GO:0034628">
    <property type="term" value="P:'de novo' NAD+ biosynthetic process from L-aspartate"/>
    <property type="evidence" value="ECO:0007669"/>
    <property type="project" value="TreeGrafter"/>
</dbReference>
<evidence type="ECO:0000256" key="6">
    <source>
        <dbReference type="ARBA" id="ARBA00022642"/>
    </source>
</evidence>
<evidence type="ECO:0000256" key="2">
    <source>
        <dbReference type="ARBA" id="ARBA00004950"/>
    </source>
</evidence>
<evidence type="ECO:0000256" key="4">
    <source>
        <dbReference type="ARBA" id="ARBA00012173"/>
    </source>
</evidence>
<dbReference type="EC" id="1.4.3.16" evidence="4 10"/>
<evidence type="ECO:0000313" key="15">
    <source>
        <dbReference type="EMBL" id="TWT33602.1"/>
    </source>
</evidence>
<dbReference type="SUPFAM" id="SSF51905">
    <property type="entry name" value="FAD/NAD(P)-binding domain"/>
    <property type="match status" value="1"/>
</dbReference>
<evidence type="ECO:0000313" key="16">
    <source>
        <dbReference type="Proteomes" id="UP000316714"/>
    </source>
</evidence>
<feature type="domain" description="Fumarate reductase/succinate dehydrogenase flavoprotein-like C-terminal" evidence="14">
    <location>
        <begin position="447"/>
        <end position="537"/>
    </location>
</feature>
<comment type="subcellular location">
    <subcellularLocation>
        <location evidence="12">Cytoplasm</location>
    </subcellularLocation>
</comment>
<dbReference type="GO" id="GO:0008734">
    <property type="term" value="F:L-aspartate oxidase activity"/>
    <property type="evidence" value="ECO:0007669"/>
    <property type="project" value="UniProtKB-UniRule"/>
</dbReference>
<dbReference type="AlphaFoldDB" id="A0A5C5V797"/>
<sequence length="551" mass="60541">MPQPIPRYLVPFHPKKIPHHFVDVLVIGGGIAGLRAAMQAPADLSVLIVTKDVERESNSTYAQGGIAGVLDATDDFSNHVEDTLTAGANLCDRGVVEMVVREAPAHIRQLIEWGARFDTAPDGDLLLGREGGHSHNRIVHALGDSTGREIMRAMWTHAKQVMGAQVWQNTFTIDLLTHPGPDGPEECRGALVWNPYHGKTFIWAKQTILCTGGAGQIFRETTNPPVATGDGHAIAFRAGAELADMEFMQFHPTVLYIAGSSRSLVTEAMRGEGAVLLDSEGRRFMPEYDQRAELAPRDVVSQAIVAQMEKTKHPNVYLDLSHLDAAFVKQRFPGIAKTCLEFGIDITKDRIPVRPGAHYMLGGVVVDEHGASSLPRLWAAGEATSSGLHGANRLASNSLLEGLVYGARAGRAACDAALGEDDSFRAIPLENPAVEPKAELLDLQDIRNSLKALMWRRASVWRDQGGLDEADGNLESWRRYVLPRQLIDPAGWELQNMLVVAELMIHAARQRTESRGVHLRTDFPETDPAWRRRILLRLEQGQIASRLDEPL</sequence>
<evidence type="ECO:0000256" key="7">
    <source>
        <dbReference type="ARBA" id="ARBA00022827"/>
    </source>
</evidence>
<evidence type="ECO:0000256" key="1">
    <source>
        <dbReference type="ARBA" id="ARBA00001974"/>
    </source>
</evidence>
<dbReference type="Pfam" id="PF00890">
    <property type="entry name" value="FAD_binding_2"/>
    <property type="match status" value="1"/>
</dbReference>
<evidence type="ECO:0000256" key="10">
    <source>
        <dbReference type="NCBIfam" id="TIGR00551"/>
    </source>
</evidence>
<dbReference type="NCBIfam" id="TIGR00551">
    <property type="entry name" value="nadB"/>
    <property type="match status" value="1"/>
</dbReference>
<keyword evidence="7 12" id="KW-0274">FAD</keyword>
<comment type="similarity">
    <text evidence="3 12">Belongs to the FAD-dependent oxidoreductase 2 family. NadB subfamily.</text>
</comment>
<gene>
    <name evidence="15" type="primary">nadB</name>
    <name evidence="15" type="ORF">KOR34_34340</name>
</gene>
<dbReference type="InterPro" id="IPR037099">
    <property type="entry name" value="Fum_R/Succ_DH_flav-like_C_sf"/>
</dbReference>
<comment type="catalytic activity">
    <reaction evidence="9">
        <text>L-aspartate + O2 = iminosuccinate + H2O2</text>
        <dbReference type="Rhea" id="RHEA:25876"/>
        <dbReference type="ChEBI" id="CHEBI:15379"/>
        <dbReference type="ChEBI" id="CHEBI:16240"/>
        <dbReference type="ChEBI" id="CHEBI:29991"/>
        <dbReference type="ChEBI" id="CHEBI:77875"/>
        <dbReference type="EC" id="1.4.3.16"/>
    </reaction>
    <physiologicalReaction direction="left-to-right" evidence="9">
        <dbReference type="Rhea" id="RHEA:25877"/>
    </physiologicalReaction>
</comment>
<dbReference type="InterPro" id="IPR015939">
    <property type="entry name" value="Fum_Rdtase/Succ_DH_flav-like_C"/>
</dbReference>
<dbReference type="InterPro" id="IPR005288">
    <property type="entry name" value="NadB"/>
</dbReference>
<evidence type="ECO:0000256" key="3">
    <source>
        <dbReference type="ARBA" id="ARBA00008562"/>
    </source>
</evidence>
<evidence type="ECO:0000259" key="13">
    <source>
        <dbReference type="Pfam" id="PF00890"/>
    </source>
</evidence>
<dbReference type="InterPro" id="IPR036188">
    <property type="entry name" value="FAD/NAD-bd_sf"/>
</dbReference>
<dbReference type="FunFam" id="3.90.700.10:FF:000002">
    <property type="entry name" value="L-aspartate oxidase"/>
    <property type="match status" value="1"/>
</dbReference>
<feature type="active site" description="Proton acceptor" evidence="11">
    <location>
        <position position="297"/>
    </location>
</feature>
<organism evidence="15 16">
    <name type="scientific">Posidoniimonas corsicana</name>
    <dbReference type="NCBI Taxonomy" id="1938618"/>
    <lineage>
        <taxon>Bacteria</taxon>
        <taxon>Pseudomonadati</taxon>
        <taxon>Planctomycetota</taxon>
        <taxon>Planctomycetia</taxon>
        <taxon>Pirellulales</taxon>
        <taxon>Lacipirellulaceae</taxon>
        <taxon>Posidoniimonas</taxon>
    </lineage>
</organism>
<dbReference type="InterPro" id="IPR003953">
    <property type="entry name" value="FAD-dep_OxRdtase_2_FAD-bd"/>
</dbReference>
<proteinExistence type="inferred from homology"/>
<dbReference type="Pfam" id="PF02910">
    <property type="entry name" value="Succ_DH_flav_C"/>
    <property type="match status" value="1"/>
</dbReference>